<dbReference type="GO" id="GO:0003887">
    <property type="term" value="F:DNA-directed DNA polymerase activity"/>
    <property type="evidence" value="ECO:0007669"/>
    <property type="project" value="UniProtKB-KW"/>
</dbReference>
<dbReference type="Pfam" id="PF07733">
    <property type="entry name" value="DNA_pol3_alpha"/>
    <property type="match status" value="1"/>
</dbReference>
<dbReference type="GO" id="GO:0006260">
    <property type="term" value="P:DNA replication"/>
    <property type="evidence" value="ECO:0007669"/>
    <property type="project" value="UniProtKB-KW"/>
</dbReference>
<reference evidence="10" key="2">
    <citation type="journal article" date="2021" name="PeerJ">
        <title>Extensive microbial diversity within the chicken gut microbiome revealed by metagenomics and culture.</title>
        <authorList>
            <person name="Gilroy R."/>
            <person name="Ravi A."/>
            <person name="Getino M."/>
            <person name="Pursley I."/>
            <person name="Horton D.L."/>
            <person name="Alikhan N.F."/>
            <person name="Baker D."/>
            <person name="Gharbi K."/>
            <person name="Hall N."/>
            <person name="Watson M."/>
            <person name="Adriaenssens E.M."/>
            <person name="Foster-Nyarko E."/>
            <person name="Jarju S."/>
            <person name="Secka A."/>
            <person name="Antonio M."/>
            <person name="Oren A."/>
            <person name="Chaudhuri R.R."/>
            <person name="La Ragione R."/>
            <person name="Hildebrand F."/>
            <person name="Pallen M.J."/>
        </authorList>
    </citation>
    <scope>NUCLEOTIDE SEQUENCE</scope>
    <source>
        <strain evidence="10">35461</strain>
    </source>
</reference>
<dbReference type="GO" id="GO:0005737">
    <property type="term" value="C:cytoplasm"/>
    <property type="evidence" value="ECO:0007669"/>
    <property type="project" value="UniProtKB-SubCell"/>
</dbReference>
<dbReference type="InterPro" id="IPR029460">
    <property type="entry name" value="DNAPol_HHH"/>
</dbReference>
<evidence type="ECO:0000256" key="2">
    <source>
        <dbReference type="ARBA" id="ARBA00012417"/>
    </source>
</evidence>
<dbReference type="PANTHER" id="PTHR32294">
    <property type="entry name" value="DNA POLYMERASE III SUBUNIT ALPHA"/>
    <property type="match status" value="1"/>
</dbReference>
<gene>
    <name evidence="10" type="primary">dnaE</name>
    <name evidence="10" type="ORF">IAC79_07575</name>
</gene>
<dbReference type="SUPFAM" id="SSF89550">
    <property type="entry name" value="PHP domain-like"/>
    <property type="match status" value="1"/>
</dbReference>
<dbReference type="EMBL" id="DVOR01000237">
    <property type="protein sequence ID" value="HIV09955.1"/>
    <property type="molecule type" value="Genomic_DNA"/>
</dbReference>
<dbReference type="Proteomes" id="UP000886845">
    <property type="component" value="Unassembled WGS sequence"/>
</dbReference>
<evidence type="ECO:0000313" key="11">
    <source>
        <dbReference type="Proteomes" id="UP000886845"/>
    </source>
</evidence>
<dbReference type="InterPro" id="IPR004013">
    <property type="entry name" value="PHP_dom"/>
</dbReference>
<dbReference type="NCBIfam" id="TIGR00594">
    <property type="entry name" value="polc"/>
    <property type="match status" value="1"/>
</dbReference>
<dbReference type="AlphaFoldDB" id="A0A9D1T2Z7"/>
<keyword evidence="6" id="KW-0235">DNA replication</keyword>
<reference evidence="10" key="1">
    <citation type="submission" date="2020-10" db="EMBL/GenBank/DDBJ databases">
        <authorList>
            <person name="Gilroy R."/>
        </authorList>
    </citation>
    <scope>NUCLEOTIDE SEQUENCE</scope>
    <source>
        <strain evidence="10">35461</strain>
    </source>
</reference>
<keyword evidence="7" id="KW-0239">DNA-directed DNA polymerase</keyword>
<dbReference type="Pfam" id="PF02811">
    <property type="entry name" value="PHP"/>
    <property type="match status" value="1"/>
</dbReference>
<evidence type="ECO:0000256" key="5">
    <source>
        <dbReference type="ARBA" id="ARBA00022695"/>
    </source>
</evidence>
<dbReference type="Pfam" id="PF01336">
    <property type="entry name" value="tRNA_anti-codon"/>
    <property type="match status" value="1"/>
</dbReference>
<dbReference type="NCBIfam" id="NF004226">
    <property type="entry name" value="PRK05673.1"/>
    <property type="match status" value="1"/>
</dbReference>
<keyword evidence="4 10" id="KW-0808">Transferase</keyword>
<dbReference type="Pfam" id="PF14579">
    <property type="entry name" value="HHH_6"/>
    <property type="match status" value="1"/>
</dbReference>
<dbReference type="SMART" id="SM00481">
    <property type="entry name" value="POLIIIAc"/>
    <property type="match status" value="1"/>
</dbReference>
<evidence type="ECO:0000313" key="10">
    <source>
        <dbReference type="EMBL" id="HIV09955.1"/>
    </source>
</evidence>
<dbReference type="PANTHER" id="PTHR32294:SF0">
    <property type="entry name" value="DNA POLYMERASE III SUBUNIT ALPHA"/>
    <property type="match status" value="1"/>
</dbReference>
<dbReference type="GO" id="GO:0008408">
    <property type="term" value="F:3'-5' exonuclease activity"/>
    <property type="evidence" value="ECO:0007669"/>
    <property type="project" value="InterPro"/>
</dbReference>
<comment type="subcellular location">
    <subcellularLocation>
        <location evidence="1">Cytoplasm</location>
    </subcellularLocation>
</comment>
<organism evidence="10 11">
    <name type="scientific">Candidatus Spyradenecus faecavium</name>
    <dbReference type="NCBI Taxonomy" id="2840947"/>
    <lineage>
        <taxon>Bacteria</taxon>
        <taxon>Pseudomonadati</taxon>
        <taxon>Lentisphaerota</taxon>
        <taxon>Lentisphaeria</taxon>
        <taxon>Lentisphaerales</taxon>
        <taxon>Lentisphaeraceae</taxon>
        <taxon>Lentisphaeraceae incertae sedis</taxon>
        <taxon>Candidatus Spyradenecus</taxon>
    </lineage>
</organism>
<dbReference type="Gene3D" id="1.10.10.1600">
    <property type="entry name" value="Bacterial DNA polymerase III alpha subunit, thumb domain"/>
    <property type="match status" value="1"/>
</dbReference>
<dbReference type="GO" id="GO:0003676">
    <property type="term" value="F:nucleic acid binding"/>
    <property type="evidence" value="ECO:0007669"/>
    <property type="project" value="InterPro"/>
</dbReference>
<name>A0A9D1T2Z7_9BACT</name>
<dbReference type="InterPro" id="IPR040982">
    <property type="entry name" value="DNA_pol3_finger"/>
</dbReference>
<feature type="domain" description="Polymerase/histidinol phosphatase N-terminal" evidence="9">
    <location>
        <begin position="17"/>
        <end position="84"/>
    </location>
</feature>
<dbReference type="InterPro" id="IPR041931">
    <property type="entry name" value="DNA_pol3_alpha_thumb_dom"/>
</dbReference>
<keyword evidence="5 10" id="KW-0548">Nucleotidyltransferase</keyword>
<evidence type="ECO:0000256" key="3">
    <source>
        <dbReference type="ARBA" id="ARBA00019114"/>
    </source>
</evidence>
<dbReference type="Pfam" id="PF17657">
    <property type="entry name" value="DNA_pol3_finger"/>
    <property type="match status" value="1"/>
</dbReference>
<dbReference type="InterPro" id="IPR003141">
    <property type="entry name" value="Pol/His_phosphatase_N"/>
</dbReference>
<protein>
    <recommendedName>
        <fullName evidence="3">DNA polymerase III subunit alpha</fullName>
        <ecNumber evidence="2">2.7.7.7</ecNumber>
    </recommendedName>
</protein>
<dbReference type="EC" id="2.7.7.7" evidence="2"/>
<dbReference type="Gene3D" id="1.10.150.870">
    <property type="match status" value="1"/>
</dbReference>
<dbReference type="InterPro" id="IPR011708">
    <property type="entry name" value="DNA_pol3_alpha_NTPase_dom"/>
</dbReference>
<comment type="catalytic activity">
    <reaction evidence="8">
        <text>DNA(n) + a 2'-deoxyribonucleoside 5'-triphosphate = DNA(n+1) + diphosphate</text>
        <dbReference type="Rhea" id="RHEA:22508"/>
        <dbReference type="Rhea" id="RHEA-COMP:17339"/>
        <dbReference type="Rhea" id="RHEA-COMP:17340"/>
        <dbReference type="ChEBI" id="CHEBI:33019"/>
        <dbReference type="ChEBI" id="CHEBI:61560"/>
        <dbReference type="ChEBI" id="CHEBI:173112"/>
        <dbReference type="EC" id="2.7.7.7"/>
    </reaction>
</comment>
<evidence type="ECO:0000256" key="6">
    <source>
        <dbReference type="ARBA" id="ARBA00022705"/>
    </source>
</evidence>
<dbReference type="InterPro" id="IPR016195">
    <property type="entry name" value="Pol/histidinol_Pase-like"/>
</dbReference>
<accession>A0A9D1T2Z7</accession>
<sequence>MSETTKDEAGEASVPFVHLHVHTGYSLLDGACQVPALVKRVKALGMKACAITDHGCLYGLKAFYDACRKEGIKPILGCEAYVARLGRHDRTVRSGDHLILLAKNLAGYHNLLRMISLAHIEGFYGRPRIDRELLERYHEGLICSSACVAGIVPRMIEEGRLDEAEAQAKWYQGLFGEDYYLEIMLHKSEVHGPGEEEHRELYQRQQTVNREIVKLGQKLGITVIATNDVHFLMKEDGPAHDVLLCVSTGKKLTDEKRLRYTQQEWLKSYDEMREALPGHEDAIRATVGVADKVEAYELNSDPIMPKFPIPESFGTEADYAARFPEAKLREEFERYDKFDGYDKVLRIKLESDYLGHLAWEGAARRWPGEAMTEDIKERIAFELNTIKQMGFPGYFLIVQDYIGAARGMGVIVGPGRGSAAGSAVAYALGITDIDPIRYDLLFERFLNPDRISMPDIDVDFDDNGRGRVLEWVTEKYGADHVGHIATFGIMAPKSAIKDVCRVLDYPLADANALAAMIPDTPKITFAKAFKENPKLAELLDGDDPQKRRILELAMRLEGTTRNIGVHACGIIISRDPLMETIPIIPTAGESLMTTQYDGHFVEPIGLLKMDFLGLKTLSVLKACLASIKESHGLDVDMDKIPIDDKETFELFSRGETDGLFQFESDGMKAHLRALRPNRFEDLVAMNALYRPGPMAYIPSFIKRKHGEEKIAYDHPLMEKYLKDTYGITVYQEQVMLLSRLLGGFTRGESDTLRKAMGKKQLETMEKLRVKFIDGCLKNPAFMEACSGEDEARKKTEKIWADWTAFASYAFNKSHSVCYAYIAYQTGYLKAHYPADFMCAQISSEIGNFDKMPALVAAAADMGLKVLPPDVNRSRCHFAPEGKDAVRFGLGAIRNVGEAAGSLIVAEREANGPYKGLVDFCKRLCGAAAKAANDNKLLVTKRAIEALVRSGAMACFTDVSQGRLLAGIDFAFSRVAESDRDGASGQASLFDLLGDDKSAGSFGGEDLPEAPDRSDKEKLQDERDLLGVYLTGHPVDRYRTLVRSFRTVSAEAFARDPKAHNAVRVAGILSGVRIALSKNTKRPWADLTLDDGTGTVKVLAFNDTFERHRELFVQDAPVLICGEAKTEEGRDPVVFASEVYALADAPSVFAKSLEVRCRVDNDKRSAEKLAQMRDLIAAHPGGFPISFTLDLPGNRVAPIEPDPSWTVNPSAECIAGLEAIWGRNAVSYAKRGDGVFGDPKRNRRRYIPRDAS</sequence>
<comment type="caution">
    <text evidence="10">The sequence shown here is derived from an EMBL/GenBank/DDBJ whole genome shotgun (WGS) entry which is preliminary data.</text>
</comment>
<evidence type="ECO:0000259" key="9">
    <source>
        <dbReference type="SMART" id="SM00481"/>
    </source>
</evidence>
<dbReference type="CDD" id="cd04485">
    <property type="entry name" value="DnaE_OBF"/>
    <property type="match status" value="1"/>
</dbReference>
<proteinExistence type="predicted"/>
<evidence type="ECO:0000256" key="7">
    <source>
        <dbReference type="ARBA" id="ARBA00022932"/>
    </source>
</evidence>
<dbReference type="InterPro" id="IPR004365">
    <property type="entry name" value="NA-bd_OB_tRNA"/>
</dbReference>
<evidence type="ECO:0000256" key="8">
    <source>
        <dbReference type="ARBA" id="ARBA00049244"/>
    </source>
</evidence>
<dbReference type="CDD" id="cd12113">
    <property type="entry name" value="PHP_PolIIIA_DnaE3"/>
    <property type="match status" value="1"/>
</dbReference>
<evidence type="ECO:0000256" key="4">
    <source>
        <dbReference type="ARBA" id="ARBA00022679"/>
    </source>
</evidence>
<dbReference type="InterPro" id="IPR004805">
    <property type="entry name" value="DnaE2/DnaE/PolC"/>
</dbReference>
<evidence type="ECO:0000256" key="1">
    <source>
        <dbReference type="ARBA" id="ARBA00004496"/>
    </source>
</evidence>
<dbReference type="Gene3D" id="3.20.20.140">
    <property type="entry name" value="Metal-dependent hydrolases"/>
    <property type="match status" value="1"/>
</dbReference>